<evidence type="ECO:0000256" key="1">
    <source>
        <dbReference type="SAM" id="Phobius"/>
    </source>
</evidence>
<sequence>MAVETTTKSTTTAGAVAEQAPSRAAALAPLAVDVAAPIGAYYLAHTGLGLSLVASLAIGSAIPAVRTVAGLLKDRSLNALAGLMLVVNLVGIALSALTGDARLMIAKDGLVSSVIGGTMIVTALVGRPLMTAGLRPFLIRGSAARAAAWERLAAGSDRFRRLERSFTLTWGTVLVAECAAKVVGAYTLPVETMVWMGTVFLAVAIGLGIVVGNRFAGRMGELVAAEARTPVDTALAA</sequence>
<evidence type="ECO:0000313" key="2">
    <source>
        <dbReference type="EMBL" id="XCM80700.1"/>
    </source>
</evidence>
<feature type="transmembrane region" description="Helical" evidence="1">
    <location>
        <begin position="40"/>
        <end position="65"/>
    </location>
</feature>
<feature type="transmembrane region" description="Helical" evidence="1">
    <location>
        <begin position="77"/>
        <end position="97"/>
    </location>
</feature>
<gene>
    <name evidence="2" type="ORF">ABWK59_18160</name>
</gene>
<feature type="transmembrane region" description="Helical" evidence="1">
    <location>
        <begin position="168"/>
        <end position="188"/>
    </location>
</feature>
<feature type="transmembrane region" description="Helical" evidence="1">
    <location>
        <begin position="109"/>
        <end position="130"/>
    </location>
</feature>
<protein>
    <submittedName>
        <fullName evidence="2">VC0807 family protein</fullName>
    </submittedName>
</protein>
<dbReference type="RefSeq" id="WP_354641635.1">
    <property type="nucleotide sequence ID" value="NZ_CP159872.1"/>
</dbReference>
<dbReference type="NCBIfam" id="NF041646">
    <property type="entry name" value="VC0807_fam"/>
    <property type="match status" value="1"/>
</dbReference>
<proteinExistence type="predicted"/>
<reference evidence="2" key="1">
    <citation type="submission" date="2024-06" db="EMBL/GenBank/DDBJ databases">
        <title>The genome sequences of Kitasatospora sp. strain HUAS MG31.</title>
        <authorList>
            <person name="Mo P."/>
        </authorList>
    </citation>
    <scope>NUCLEOTIDE SEQUENCE</scope>
    <source>
        <strain evidence="2">HUAS MG31</strain>
    </source>
</reference>
<organism evidence="2">
    <name type="scientific">Kitasatospora camelliae</name>
    <dbReference type="NCBI Taxonomy" id="3156397"/>
    <lineage>
        <taxon>Bacteria</taxon>
        <taxon>Bacillati</taxon>
        <taxon>Actinomycetota</taxon>
        <taxon>Actinomycetes</taxon>
        <taxon>Kitasatosporales</taxon>
        <taxon>Streptomycetaceae</taxon>
        <taxon>Kitasatospora</taxon>
    </lineage>
</organism>
<keyword evidence="1" id="KW-1133">Transmembrane helix</keyword>
<keyword evidence="1" id="KW-0472">Membrane</keyword>
<accession>A0AAU8JWF5</accession>
<name>A0AAU8JWF5_9ACTN</name>
<dbReference type="AlphaFoldDB" id="A0AAU8JWF5"/>
<dbReference type="KEGG" id="kcm:ABWK59_18160"/>
<dbReference type="EMBL" id="CP159872">
    <property type="protein sequence ID" value="XCM80700.1"/>
    <property type="molecule type" value="Genomic_DNA"/>
</dbReference>
<keyword evidence="1" id="KW-0812">Transmembrane</keyword>
<feature type="transmembrane region" description="Helical" evidence="1">
    <location>
        <begin position="194"/>
        <end position="212"/>
    </location>
</feature>